<comment type="caution">
    <text evidence="2">The sequence shown here is derived from an EMBL/GenBank/DDBJ whole genome shotgun (WGS) entry which is preliminary data.</text>
</comment>
<dbReference type="EMBL" id="QOIL01000001">
    <property type="protein sequence ID" value="RCG33035.1"/>
    <property type="molecule type" value="Genomic_DNA"/>
</dbReference>
<accession>A0A367FTV6</accession>
<evidence type="ECO:0000313" key="3">
    <source>
        <dbReference type="Proteomes" id="UP000253094"/>
    </source>
</evidence>
<dbReference type="OrthoDB" id="8687362at2"/>
<proteinExistence type="predicted"/>
<dbReference type="AlphaFoldDB" id="A0A367FTV6"/>
<evidence type="ECO:0000313" key="2">
    <source>
        <dbReference type="EMBL" id="RCG33035.1"/>
    </source>
</evidence>
<reference evidence="2 3" key="1">
    <citation type="submission" date="2018-06" db="EMBL/GenBank/DDBJ databases">
        <title>Sphaerisporangium craniellae sp. nov., isolated from a marine sponge in the South China Sea.</title>
        <authorList>
            <person name="Li L."/>
        </authorList>
    </citation>
    <scope>NUCLEOTIDE SEQUENCE [LARGE SCALE GENOMIC DNA]</scope>
    <source>
        <strain evidence="2 3">CCTCC AA 208026</strain>
    </source>
</reference>
<dbReference type="Gene3D" id="3.30.450.20">
    <property type="entry name" value="PAS domain"/>
    <property type="match status" value="1"/>
</dbReference>
<dbReference type="Proteomes" id="UP000253094">
    <property type="component" value="Unassembled WGS sequence"/>
</dbReference>
<organism evidence="2 3">
    <name type="scientific">Sphaerisporangium album</name>
    <dbReference type="NCBI Taxonomy" id="509200"/>
    <lineage>
        <taxon>Bacteria</taxon>
        <taxon>Bacillati</taxon>
        <taxon>Actinomycetota</taxon>
        <taxon>Actinomycetes</taxon>
        <taxon>Streptosporangiales</taxon>
        <taxon>Streptosporangiaceae</taxon>
        <taxon>Sphaerisporangium</taxon>
    </lineage>
</organism>
<gene>
    <name evidence="2" type="ORF">DQ384_00870</name>
</gene>
<dbReference type="RefSeq" id="WP_114026700.1">
    <property type="nucleotide sequence ID" value="NZ_QOIL01000001.1"/>
</dbReference>
<feature type="region of interest" description="Disordered" evidence="1">
    <location>
        <begin position="1"/>
        <end position="22"/>
    </location>
</feature>
<name>A0A367FTV6_9ACTN</name>
<dbReference type="CDD" id="cd12913">
    <property type="entry name" value="PDC1_MCP_like"/>
    <property type="match status" value="1"/>
</dbReference>
<protein>
    <recommendedName>
        <fullName evidence="4">Cache domain-containing protein</fullName>
    </recommendedName>
</protein>
<evidence type="ECO:0008006" key="4">
    <source>
        <dbReference type="Google" id="ProtNLM"/>
    </source>
</evidence>
<keyword evidence="3" id="KW-1185">Reference proteome</keyword>
<evidence type="ECO:0000256" key="1">
    <source>
        <dbReference type="SAM" id="MobiDB-lite"/>
    </source>
</evidence>
<sequence length="257" mass="26969">MNGFHEIDAGNDTRAPRADAAGDEAGAAVDRARLAVSDAADGVFRALDEVRAAAAECVARARLRGRDPVRADLAALRPLLSGHLGALIAGIGFIAAPALLADAPWYLEWWQDRPGGAPVQLLRDLDPASSAFYDYTHWDWFAGPRSGAERTVCGPYVDYLCTDEYGLTLAVPVLVNGAFVGVAAADVLVRSLEGTLAPVLRGIGAPALLVNASGRVVASTTARWPAGSVYRGEAGFRAYPCGDLPLRLVAAELHHAS</sequence>
<dbReference type="Pfam" id="PF22673">
    <property type="entry name" value="MCP-like_PDC_1"/>
    <property type="match status" value="1"/>
</dbReference>